<evidence type="ECO:0000256" key="5">
    <source>
        <dbReference type="ARBA" id="ARBA00023004"/>
    </source>
</evidence>
<dbReference type="InterPro" id="IPR036396">
    <property type="entry name" value="Cyt_P450_sf"/>
</dbReference>
<protein>
    <recommendedName>
        <fullName evidence="10">Metallo-beta-lactamase domain-containing protein</fullName>
    </recommendedName>
</protein>
<keyword evidence="6" id="KW-0503">Monooxygenase</keyword>
<dbReference type="GO" id="GO:0016705">
    <property type="term" value="F:oxidoreductase activity, acting on paired donors, with incorporation or reduction of molecular oxygen"/>
    <property type="evidence" value="ECO:0007669"/>
    <property type="project" value="InterPro"/>
</dbReference>
<keyword evidence="7" id="KW-0349">Heme</keyword>
<dbReference type="PANTHER" id="PTHR24287:SF5">
    <property type="entry name" value="P450, PUTATIVE (EUROFUNG)-RELATED"/>
    <property type="match status" value="1"/>
</dbReference>
<proteinExistence type="inferred from homology"/>
<gene>
    <name evidence="8" type="ORF">ASPSYDRAFT_56556</name>
</gene>
<dbReference type="SUPFAM" id="SSF56281">
    <property type="entry name" value="Metallo-hydrolase/oxidoreductase"/>
    <property type="match status" value="1"/>
</dbReference>
<organism evidence="8 9">
    <name type="scientific">Aspergillus sydowii CBS 593.65</name>
    <dbReference type="NCBI Taxonomy" id="1036612"/>
    <lineage>
        <taxon>Eukaryota</taxon>
        <taxon>Fungi</taxon>
        <taxon>Dikarya</taxon>
        <taxon>Ascomycota</taxon>
        <taxon>Pezizomycotina</taxon>
        <taxon>Eurotiomycetes</taxon>
        <taxon>Eurotiomycetidae</taxon>
        <taxon>Eurotiales</taxon>
        <taxon>Aspergillaceae</taxon>
        <taxon>Aspergillus</taxon>
        <taxon>Aspergillus subgen. Nidulantes</taxon>
    </lineage>
</organism>
<keyword evidence="5 7" id="KW-0408">Iron</keyword>
<comment type="cofactor">
    <cofactor evidence="1 7">
        <name>heme</name>
        <dbReference type="ChEBI" id="CHEBI:30413"/>
    </cofactor>
</comment>
<comment type="similarity">
    <text evidence="2">Belongs to the cytochrome P450 family.</text>
</comment>
<reference evidence="9" key="1">
    <citation type="journal article" date="2017" name="Genome Biol.">
        <title>Comparative genomics reveals high biological diversity and specific adaptations in the industrially and medically important fungal genus Aspergillus.</title>
        <authorList>
            <person name="de Vries R.P."/>
            <person name="Riley R."/>
            <person name="Wiebenga A."/>
            <person name="Aguilar-Osorio G."/>
            <person name="Amillis S."/>
            <person name="Uchima C.A."/>
            <person name="Anderluh G."/>
            <person name="Asadollahi M."/>
            <person name="Askin M."/>
            <person name="Barry K."/>
            <person name="Battaglia E."/>
            <person name="Bayram O."/>
            <person name="Benocci T."/>
            <person name="Braus-Stromeyer S.A."/>
            <person name="Caldana C."/>
            <person name="Canovas D."/>
            <person name="Cerqueira G.C."/>
            <person name="Chen F."/>
            <person name="Chen W."/>
            <person name="Choi C."/>
            <person name="Clum A."/>
            <person name="Dos Santos R.A."/>
            <person name="Damasio A.R."/>
            <person name="Diallinas G."/>
            <person name="Emri T."/>
            <person name="Fekete E."/>
            <person name="Flipphi M."/>
            <person name="Freyberg S."/>
            <person name="Gallo A."/>
            <person name="Gournas C."/>
            <person name="Habgood R."/>
            <person name="Hainaut M."/>
            <person name="Harispe M.L."/>
            <person name="Henrissat B."/>
            <person name="Hilden K.S."/>
            <person name="Hope R."/>
            <person name="Hossain A."/>
            <person name="Karabika E."/>
            <person name="Karaffa L."/>
            <person name="Karanyi Z."/>
            <person name="Krasevec N."/>
            <person name="Kuo A."/>
            <person name="Kusch H."/>
            <person name="LaButti K."/>
            <person name="Lagendijk E.L."/>
            <person name="Lapidus A."/>
            <person name="Levasseur A."/>
            <person name="Lindquist E."/>
            <person name="Lipzen A."/>
            <person name="Logrieco A.F."/>
            <person name="MacCabe A."/>
            <person name="Maekelae M.R."/>
            <person name="Malavazi I."/>
            <person name="Melin P."/>
            <person name="Meyer V."/>
            <person name="Mielnichuk N."/>
            <person name="Miskei M."/>
            <person name="Molnar A.P."/>
            <person name="Mule G."/>
            <person name="Ngan C.Y."/>
            <person name="Orejas M."/>
            <person name="Orosz E."/>
            <person name="Ouedraogo J.P."/>
            <person name="Overkamp K.M."/>
            <person name="Park H.-S."/>
            <person name="Perrone G."/>
            <person name="Piumi F."/>
            <person name="Punt P.J."/>
            <person name="Ram A.F."/>
            <person name="Ramon A."/>
            <person name="Rauscher S."/>
            <person name="Record E."/>
            <person name="Riano-Pachon D.M."/>
            <person name="Robert V."/>
            <person name="Roehrig J."/>
            <person name="Ruller R."/>
            <person name="Salamov A."/>
            <person name="Salih N.S."/>
            <person name="Samson R.A."/>
            <person name="Sandor E."/>
            <person name="Sanguinetti M."/>
            <person name="Schuetze T."/>
            <person name="Sepcic K."/>
            <person name="Shelest E."/>
            <person name="Sherlock G."/>
            <person name="Sophianopoulou V."/>
            <person name="Squina F.M."/>
            <person name="Sun H."/>
            <person name="Susca A."/>
            <person name="Todd R.B."/>
            <person name="Tsang A."/>
            <person name="Unkles S.E."/>
            <person name="van de Wiele N."/>
            <person name="van Rossen-Uffink D."/>
            <person name="Oliveira J.V."/>
            <person name="Vesth T.C."/>
            <person name="Visser J."/>
            <person name="Yu J.-H."/>
            <person name="Zhou M."/>
            <person name="Andersen M.R."/>
            <person name="Archer D.B."/>
            <person name="Baker S.E."/>
            <person name="Benoit I."/>
            <person name="Brakhage A.A."/>
            <person name="Braus G.H."/>
            <person name="Fischer R."/>
            <person name="Frisvad J.C."/>
            <person name="Goldman G.H."/>
            <person name="Houbraken J."/>
            <person name="Oakley B."/>
            <person name="Pocsi I."/>
            <person name="Scazzocchio C."/>
            <person name="Seiboth B."/>
            <person name="vanKuyk P.A."/>
            <person name="Wortman J."/>
            <person name="Dyer P.S."/>
            <person name="Grigoriev I.V."/>
        </authorList>
    </citation>
    <scope>NUCLEOTIDE SEQUENCE [LARGE SCALE GENOMIC DNA]</scope>
    <source>
        <strain evidence="9">CBS 593.65</strain>
    </source>
</reference>
<dbReference type="InterPro" id="IPR036866">
    <property type="entry name" value="RibonucZ/Hydroxyglut_hydro"/>
</dbReference>
<accession>A0A1L9TP37</accession>
<evidence type="ECO:0000256" key="3">
    <source>
        <dbReference type="ARBA" id="ARBA00022723"/>
    </source>
</evidence>
<dbReference type="AlphaFoldDB" id="A0A1L9TP37"/>
<dbReference type="GO" id="GO:0020037">
    <property type="term" value="F:heme binding"/>
    <property type="evidence" value="ECO:0007669"/>
    <property type="project" value="InterPro"/>
</dbReference>
<dbReference type="Proteomes" id="UP000184356">
    <property type="component" value="Unassembled WGS sequence"/>
</dbReference>
<dbReference type="InterPro" id="IPR047146">
    <property type="entry name" value="Cyt_P450_E_CYP52_fungi"/>
</dbReference>
<evidence type="ECO:0000313" key="9">
    <source>
        <dbReference type="Proteomes" id="UP000184356"/>
    </source>
</evidence>
<dbReference type="Pfam" id="PF00067">
    <property type="entry name" value="p450"/>
    <property type="match status" value="1"/>
</dbReference>
<dbReference type="PANTHER" id="PTHR24287">
    <property type="entry name" value="P450, PUTATIVE (EUROFUNG)-RELATED"/>
    <property type="match status" value="1"/>
</dbReference>
<dbReference type="Gene3D" id="3.60.15.10">
    <property type="entry name" value="Ribonuclease Z/Hydroxyacylglutathione hydrolase-like"/>
    <property type="match status" value="1"/>
</dbReference>
<dbReference type="CDD" id="cd07713">
    <property type="entry name" value="DHPS-like_MBL-fold"/>
    <property type="match status" value="1"/>
</dbReference>
<dbReference type="PRINTS" id="PR00463">
    <property type="entry name" value="EP450I"/>
</dbReference>
<feature type="binding site" description="axial binding residue" evidence="7">
    <location>
        <position position="767"/>
    </location>
    <ligand>
        <name>heme</name>
        <dbReference type="ChEBI" id="CHEBI:30413"/>
    </ligand>
    <ligandPart>
        <name>Fe</name>
        <dbReference type="ChEBI" id="CHEBI:18248"/>
    </ligandPart>
</feature>
<dbReference type="SUPFAM" id="SSF48264">
    <property type="entry name" value="Cytochrome P450"/>
    <property type="match status" value="1"/>
</dbReference>
<dbReference type="PRINTS" id="PR00385">
    <property type="entry name" value="P450"/>
</dbReference>
<sequence>MSPLNLIEVDSLEAHVLIDNELDPMSTIAPDTVQVSGLMGHLAMGSPHNLDDRGDANKELRMEDLCCSAHGLSILLTATKGDKKHSILFDAGPEEDAWERNARRMRPDLSSVELVQLSHWHRDHSGGLLRAVRMINDAKEAKGLPKDLIVDVHSNRPDFRGFAIGENIISLQADPSFEELEAAGATVKKQDDAHTVLDDFFLISGEIPRRTTYEAGLKYGMRFNRNDNEWTSDEVIADERFIMCNVKAPSDKGIVMLTGCSHAGVVNCTQHALELAGGRVPLHAVIGGFHLATSDAAQIESSIKDLLKLDPAVLLPGHCTGWRAKFAIEKRQPGMPIRIFLHDRRVYRKGGVHAPSGPRDIISATRFFFAIVKAQKEHRLYEFFNKSLEHGNPSSPNCVESNLFGSFRVIQTREPEHLKAVLTGKFADFGKGELFHELWIPFLGDSIFTTDGKEWQGSRNLIRPMFIKDRISDLEIFERKVQTMLNLYSPSGQETDVMDLFYRMTLDAITEFLLGKSIDSLENPQADFALAFAEVQRIQTLLTMIGPVQRFYPRGKYNEGLKVINDFVWPFVHETLSLQAHEVEKTSEKSFTFLHALANYTRNPKTIRDQVVSVLLAGRDTTAATLSWTFYELSHYPEVYAKLRAEVLDKVGPSRAPTYDDLKNMPYLRHTINEALRLYPAVPYNIRFALADTSLPTGGGPNGDLPITVLKGDAVSYSTYAMQRRADLYPPVSENFADPGVFSPERWERWSPRPWHYIPFNGGPRICIGQNFALAEMGYTIVRIVQRYGRIEYVGDWERQFHKAEIVGTPGMGVKLRMYEASG</sequence>
<evidence type="ECO:0000256" key="2">
    <source>
        <dbReference type="ARBA" id="ARBA00010617"/>
    </source>
</evidence>
<evidence type="ECO:0008006" key="10">
    <source>
        <dbReference type="Google" id="ProtNLM"/>
    </source>
</evidence>
<dbReference type="InterPro" id="IPR041712">
    <property type="entry name" value="DHPS-like_MBL-fold"/>
</dbReference>
<dbReference type="InterPro" id="IPR001128">
    <property type="entry name" value="Cyt_P450"/>
</dbReference>
<name>A0A1L9TP37_9EURO</name>
<keyword evidence="4" id="KW-0560">Oxidoreductase</keyword>
<dbReference type="RefSeq" id="XP_040704993.1">
    <property type="nucleotide sequence ID" value="XM_040849233.1"/>
</dbReference>
<dbReference type="OrthoDB" id="1470350at2759"/>
<evidence type="ECO:0000256" key="4">
    <source>
        <dbReference type="ARBA" id="ARBA00023002"/>
    </source>
</evidence>
<evidence type="ECO:0000313" key="8">
    <source>
        <dbReference type="EMBL" id="OJJ61187.1"/>
    </source>
</evidence>
<dbReference type="GO" id="GO:0004497">
    <property type="term" value="F:monooxygenase activity"/>
    <property type="evidence" value="ECO:0007669"/>
    <property type="project" value="UniProtKB-KW"/>
</dbReference>
<dbReference type="Gene3D" id="1.10.630.10">
    <property type="entry name" value="Cytochrome P450"/>
    <property type="match status" value="1"/>
</dbReference>
<keyword evidence="9" id="KW-1185">Reference proteome</keyword>
<evidence type="ECO:0000256" key="1">
    <source>
        <dbReference type="ARBA" id="ARBA00001971"/>
    </source>
</evidence>
<dbReference type="PROSITE" id="PS00086">
    <property type="entry name" value="CYTOCHROME_P450"/>
    <property type="match status" value="1"/>
</dbReference>
<dbReference type="STRING" id="1036612.A0A1L9TP37"/>
<dbReference type="GO" id="GO:0005506">
    <property type="term" value="F:iron ion binding"/>
    <property type="evidence" value="ECO:0007669"/>
    <property type="project" value="InterPro"/>
</dbReference>
<keyword evidence="3 7" id="KW-0479">Metal-binding</keyword>
<dbReference type="VEuPathDB" id="FungiDB:ASPSYDRAFT_56556"/>
<dbReference type="InterPro" id="IPR002401">
    <property type="entry name" value="Cyt_P450_E_grp-I"/>
</dbReference>
<evidence type="ECO:0000256" key="7">
    <source>
        <dbReference type="PIRSR" id="PIRSR602401-1"/>
    </source>
</evidence>
<dbReference type="GeneID" id="63765306"/>
<dbReference type="CDD" id="cd11063">
    <property type="entry name" value="CYP52"/>
    <property type="match status" value="1"/>
</dbReference>
<dbReference type="EMBL" id="KV878584">
    <property type="protein sequence ID" value="OJJ61187.1"/>
    <property type="molecule type" value="Genomic_DNA"/>
</dbReference>
<evidence type="ECO:0000256" key="6">
    <source>
        <dbReference type="ARBA" id="ARBA00023033"/>
    </source>
</evidence>
<dbReference type="InterPro" id="IPR017972">
    <property type="entry name" value="Cyt_P450_CS"/>
</dbReference>